<evidence type="ECO:0000313" key="2">
    <source>
        <dbReference type="EMBL" id="MEW1976561.1"/>
    </source>
</evidence>
<keyword evidence="3" id="KW-1185">Reference proteome</keyword>
<accession>A0ABV3LKW8</accession>
<gene>
    <name evidence="2" type="ORF">AB0301_16015</name>
</gene>
<protein>
    <recommendedName>
        <fullName evidence="4">HTTM domain-containing protein</fullName>
    </recommendedName>
</protein>
<keyword evidence="1" id="KW-1133">Transmembrane helix</keyword>
<reference evidence="2 3" key="1">
    <citation type="submission" date="2024-06" db="EMBL/GenBank/DDBJ databases">
        <title>The Natural Products Discovery Center: Release of the First 8490 Sequenced Strains for Exploring Actinobacteria Biosynthetic Diversity.</title>
        <authorList>
            <person name="Kalkreuter E."/>
            <person name="Kautsar S.A."/>
            <person name="Yang D."/>
            <person name="Bader C.D."/>
            <person name="Teijaro C.N."/>
            <person name="Fluegel L."/>
            <person name="Davis C.M."/>
            <person name="Simpson J.R."/>
            <person name="Lauterbach L."/>
            <person name="Steele A.D."/>
            <person name="Gui C."/>
            <person name="Meng S."/>
            <person name="Li G."/>
            <person name="Viehrig K."/>
            <person name="Ye F."/>
            <person name="Su P."/>
            <person name="Kiefer A.F."/>
            <person name="Nichols A."/>
            <person name="Cepeda A.J."/>
            <person name="Yan W."/>
            <person name="Fan B."/>
            <person name="Jiang Y."/>
            <person name="Adhikari A."/>
            <person name="Zheng C.-J."/>
            <person name="Schuster L."/>
            <person name="Cowan T.M."/>
            <person name="Smanski M.J."/>
            <person name="Chevrette M.G."/>
            <person name="De Carvalho L.P.S."/>
            <person name="Shen B."/>
        </authorList>
    </citation>
    <scope>NUCLEOTIDE SEQUENCE [LARGE SCALE GENOMIC DNA]</scope>
    <source>
        <strain evidence="2 3">NPDC077434</strain>
    </source>
</reference>
<proteinExistence type="predicted"/>
<dbReference type="Proteomes" id="UP001553715">
    <property type="component" value="Unassembled WGS sequence"/>
</dbReference>
<name>A0ABV3LKW8_9MICO</name>
<keyword evidence="1" id="KW-0812">Transmembrane</keyword>
<keyword evidence="1" id="KW-0472">Membrane</keyword>
<dbReference type="EMBL" id="JBFBMH010000035">
    <property type="protein sequence ID" value="MEW1976561.1"/>
    <property type="molecule type" value="Genomic_DNA"/>
</dbReference>
<dbReference type="RefSeq" id="WP_366233429.1">
    <property type="nucleotide sequence ID" value="NZ_JBFBMH010000035.1"/>
</dbReference>
<comment type="caution">
    <text evidence="2">The sequence shown here is derived from an EMBL/GenBank/DDBJ whole genome shotgun (WGS) entry which is preliminary data.</text>
</comment>
<sequence>MSAIEELTGSPRAAREEYLPWRVARVQFPRIFHSRLLEHLFSARVGKAVAAIRLGTAVLLFFGGTRSRLARGARVLQASTQVYQTVQGSGFGQDGADQALIVEQASQLAAAFSPAGGAGEGAARYFLSAQAVLSYFSSGIVKLISPVWRSGDAMLGITRTTSYGSEVLNSLMRRYPVIRKAAAWGVIIGETSAPLALILPRPARLVWQASMILMHVSIAAFMGLNRFMWAFVSLHPVLDQTVDELQQNLINRTPWAARGTGSTRTRRRS</sequence>
<organism evidence="2 3">
    <name type="scientific">Microbacterium profundi</name>
    <dbReference type="NCBI Taxonomy" id="450380"/>
    <lineage>
        <taxon>Bacteria</taxon>
        <taxon>Bacillati</taxon>
        <taxon>Actinomycetota</taxon>
        <taxon>Actinomycetes</taxon>
        <taxon>Micrococcales</taxon>
        <taxon>Microbacteriaceae</taxon>
        <taxon>Microbacterium</taxon>
    </lineage>
</organism>
<evidence type="ECO:0000256" key="1">
    <source>
        <dbReference type="SAM" id="Phobius"/>
    </source>
</evidence>
<evidence type="ECO:0000313" key="3">
    <source>
        <dbReference type="Proteomes" id="UP001553715"/>
    </source>
</evidence>
<feature type="transmembrane region" description="Helical" evidence="1">
    <location>
        <begin position="205"/>
        <end position="224"/>
    </location>
</feature>
<evidence type="ECO:0008006" key="4">
    <source>
        <dbReference type="Google" id="ProtNLM"/>
    </source>
</evidence>